<keyword evidence="3" id="KW-0862">Zinc</keyword>
<protein>
    <recommendedName>
        <fullName evidence="7">THAP-type domain-containing protein</fullName>
    </recommendedName>
</protein>
<dbReference type="Pfam" id="PF05485">
    <property type="entry name" value="THAP"/>
    <property type="match status" value="1"/>
</dbReference>
<feature type="region of interest" description="Disordered" evidence="6">
    <location>
        <begin position="79"/>
        <end position="98"/>
    </location>
</feature>
<dbReference type="OrthoDB" id="5985787at2759"/>
<accession>A0A9W9YQJ1</accession>
<evidence type="ECO:0000256" key="5">
    <source>
        <dbReference type="PROSITE-ProRule" id="PRU00309"/>
    </source>
</evidence>
<organism evidence="8 9">
    <name type="scientific">Desmophyllum pertusum</name>
    <dbReference type="NCBI Taxonomy" id="174260"/>
    <lineage>
        <taxon>Eukaryota</taxon>
        <taxon>Metazoa</taxon>
        <taxon>Cnidaria</taxon>
        <taxon>Anthozoa</taxon>
        <taxon>Hexacorallia</taxon>
        <taxon>Scleractinia</taxon>
        <taxon>Caryophylliina</taxon>
        <taxon>Caryophylliidae</taxon>
        <taxon>Desmophyllum</taxon>
    </lineage>
</organism>
<proteinExistence type="predicted"/>
<name>A0A9W9YQJ1_9CNID</name>
<dbReference type="EMBL" id="MU827306">
    <property type="protein sequence ID" value="KAJ7363166.1"/>
    <property type="molecule type" value="Genomic_DNA"/>
</dbReference>
<evidence type="ECO:0000256" key="6">
    <source>
        <dbReference type="SAM" id="MobiDB-lite"/>
    </source>
</evidence>
<feature type="non-terminal residue" evidence="8">
    <location>
        <position position="1"/>
    </location>
</feature>
<dbReference type="InterPro" id="IPR006612">
    <property type="entry name" value="THAP_Znf"/>
</dbReference>
<feature type="non-terminal residue" evidence="8">
    <location>
        <position position="98"/>
    </location>
</feature>
<gene>
    <name evidence="8" type="ORF">OS493_011444</name>
</gene>
<dbReference type="GO" id="GO:0008270">
    <property type="term" value="F:zinc ion binding"/>
    <property type="evidence" value="ECO:0007669"/>
    <property type="project" value="UniProtKB-KW"/>
</dbReference>
<reference evidence="8" key="1">
    <citation type="submission" date="2023-01" db="EMBL/GenBank/DDBJ databases">
        <title>Genome assembly of the deep-sea coral Lophelia pertusa.</title>
        <authorList>
            <person name="Herrera S."/>
            <person name="Cordes E."/>
        </authorList>
    </citation>
    <scope>NUCLEOTIDE SEQUENCE</scope>
    <source>
        <strain evidence="8">USNM1676648</strain>
        <tissue evidence="8">Polyp</tissue>
    </source>
</reference>
<evidence type="ECO:0000256" key="4">
    <source>
        <dbReference type="ARBA" id="ARBA00023125"/>
    </source>
</evidence>
<evidence type="ECO:0000256" key="1">
    <source>
        <dbReference type="ARBA" id="ARBA00022723"/>
    </source>
</evidence>
<evidence type="ECO:0000259" key="7">
    <source>
        <dbReference type="PROSITE" id="PS50950"/>
    </source>
</evidence>
<feature type="domain" description="THAP-type" evidence="7">
    <location>
        <begin position="2"/>
        <end position="94"/>
    </location>
</feature>
<dbReference type="AlphaFoldDB" id="A0A9W9YQJ1"/>
<keyword evidence="2 5" id="KW-0863">Zinc-finger</keyword>
<dbReference type="Proteomes" id="UP001163046">
    <property type="component" value="Unassembled WGS sequence"/>
</dbReference>
<comment type="caution">
    <text evidence="8">The sequence shown here is derived from an EMBL/GenBank/DDBJ whole genome shotgun (WGS) entry which is preliminary data.</text>
</comment>
<keyword evidence="4 5" id="KW-0238">DNA-binding</keyword>
<sequence length="98" mass="11099">CLSFTRCLSQDAYGTCKNDSRYPESWVRNPNGDPVNFFHFPGAVRQNERRQKWIKACHRGDSFVCTKDSYICSLHFVGGNGPTKEDPDPISAVASKER</sequence>
<keyword evidence="9" id="KW-1185">Reference proteome</keyword>
<dbReference type="GO" id="GO:0003677">
    <property type="term" value="F:DNA binding"/>
    <property type="evidence" value="ECO:0007669"/>
    <property type="project" value="UniProtKB-UniRule"/>
</dbReference>
<evidence type="ECO:0000313" key="9">
    <source>
        <dbReference type="Proteomes" id="UP001163046"/>
    </source>
</evidence>
<evidence type="ECO:0000256" key="2">
    <source>
        <dbReference type="ARBA" id="ARBA00022771"/>
    </source>
</evidence>
<dbReference type="PROSITE" id="PS50950">
    <property type="entry name" value="ZF_THAP"/>
    <property type="match status" value="1"/>
</dbReference>
<evidence type="ECO:0000313" key="8">
    <source>
        <dbReference type="EMBL" id="KAJ7363166.1"/>
    </source>
</evidence>
<dbReference type="SUPFAM" id="SSF57716">
    <property type="entry name" value="Glucocorticoid receptor-like (DNA-binding domain)"/>
    <property type="match status" value="1"/>
</dbReference>
<evidence type="ECO:0000256" key="3">
    <source>
        <dbReference type="ARBA" id="ARBA00022833"/>
    </source>
</evidence>
<keyword evidence="1" id="KW-0479">Metal-binding</keyword>